<protein>
    <submittedName>
        <fullName evidence="2">Uncharacterized protein</fullName>
    </submittedName>
</protein>
<comment type="caution">
    <text evidence="2">The sequence shown here is derived from an EMBL/GenBank/DDBJ whole genome shotgun (WGS) entry which is preliminary data.</text>
</comment>
<dbReference type="Proteomes" id="UP000693970">
    <property type="component" value="Unassembled WGS sequence"/>
</dbReference>
<evidence type="ECO:0000313" key="2">
    <source>
        <dbReference type="EMBL" id="KAG7363641.1"/>
    </source>
</evidence>
<reference evidence="2" key="1">
    <citation type="journal article" date="2021" name="Sci. Rep.">
        <title>Diploid genomic architecture of Nitzschia inconspicua, an elite biomass production diatom.</title>
        <authorList>
            <person name="Oliver A."/>
            <person name="Podell S."/>
            <person name="Pinowska A."/>
            <person name="Traller J.C."/>
            <person name="Smith S.R."/>
            <person name="McClure R."/>
            <person name="Beliaev A."/>
            <person name="Bohutskyi P."/>
            <person name="Hill E.A."/>
            <person name="Rabines A."/>
            <person name="Zheng H."/>
            <person name="Allen L.Z."/>
            <person name="Kuo A."/>
            <person name="Grigoriev I.V."/>
            <person name="Allen A.E."/>
            <person name="Hazlebeck D."/>
            <person name="Allen E.E."/>
        </authorList>
    </citation>
    <scope>NUCLEOTIDE SEQUENCE</scope>
    <source>
        <strain evidence="2">Hildebrandi</strain>
    </source>
</reference>
<evidence type="ECO:0000313" key="4">
    <source>
        <dbReference type="Proteomes" id="UP000693970"/>
    </source>
</evidence>
<evidence type="ECO:0000313" key="3">
    <source>
        <dbReference type="EMBL" id="KAG7371915.1"/>
    </source>
</evidence>
<keyword evidence="1" id="KW-0812">Transmembrane</keyword>
<organism evidence="2 4">
    <name type="scientific">Nitzschia inconspicua</name>
    <dbReference type="NCBI Taxonomy" id="303405"/>
    <lineage>
        <taxon>Eukaryota</taxon>
        <taxon>Sar</taxon>
        <taxon>Stramenopiles</taxon>
        <taxon>Ochrophyta</taxon>
        <taxon>Bacillariophyta</taxon>
        <taxon>Bacillariophyceae</taxon>
        <taxon>Bacillariophycidae</taxon>
        <taxon>Bacillariales</taxon>
        <taxon>Bacillariaceae</taxon>
        <taxon>Nitzschia</taxon>
    </lineage>
</organism>
<keyword evidence="4" id="KW-1185">Reference proteome</keyword>
<keyword evidence="1" id="KW-1133">Transmembrane helix</keyword>
<gene>
    <name evidence="3" type="ORF">IV203_018057</name>
    <name evidence="2" type="ORF">IV203_027002</name>
</gene>
<accession>A0A9K3PY00</accession>
<dbReference type="EMBL" id="JAGRRH010000003">
    <property type="protein sequence ID" value="KAG7371915.1"/>
    <property type="molecule type" value="Genomic_DNA"/>
</dbReference>
<keyword evidence="1" id="KW-0472">Membrane</keyword>
<evidence type="ECO:0000256" key="1">
    <source>
        <dbReference type="SAM" id="Phobius"/>
    </source>
</evidence>
<dbReference type="AlphaFoldDB" id="A0A9K3PY00"/>
<sequence>MHRRRSSLHEQDWKRRSCLCKEENCANCCPIFFVIQIAVITLLWVWGLHAGIQDDVQAVTADVENVSFPAVTQDDTVDTATCAITAQDDFLDFECAPAFAVNLAHADNQGAYMEQDDVLSQGADMSLEANQGTDQEHQGANP</sequence>
<name>A0A9K3PY00_9STRA</name>
<proteinExistence type="predicted"/>
<dbReference type="EMBL" id="JAGRRH010000010">
    <property type="protein sequence ID" value="KAG7363641.1"/>
    <property type="molecule type" value="Genomic_DNA"/>
</dbReference>
<reference evidence="2" key="2">
    <citation type="submission" date="2021-04" db="EMBL/GenBank/DDBJ databases">
        <authorList>
            <person name="Podell S."/>
        </authorList>
    </citation>
    <scope>NUCLEOTIDE SEQUENCE</scope>
    <source>
        <strain evidence="2">Hildebrandi</strain>
    </source>
</reference>
<feature type="transmembrane region" description="Helical" evidence="1">
    <location>
        <begin position="24"/>
        <end position="46"/>
    </location>
</feature>